<proteinExistence type="predicted"/>
<dbReference type="EMBL" id="JAECZO010000116">
    <property type="protein sequence ID" value="KAK7197710.1"/>
    <property type="molecule type" value="Genomic_DNA"/>
</dbReference>
<gene>
    <name evidence="2" type="ORF">NESM_000723000</name>
</gene>
<reference evidence="2 3" key="1">
    <citation type="journal article" date="2021" name="MBio">
        <title>A New Model Trypanosomatid, Novymonas esmeraldas: Genomic Perception of Its 'Candidatus Pandoraea novymonadis' Endosymbiont.</title>
        <authorList>
            <person name="Zakharova A."/>
            <person name="Saura A."/>
            <person name="Butenko A."/>
            <person name="Podesvova L."/>
            <person name="Warmusova S."/>
            <person name="Kostygov A.Y."/>
            <person name="Nenarokova A."/>
            <person name="Lukes J."/>
            <person name="Opperdoes F.R."/>
            <person name="Yurchenko V."/>
        </authorList>
    </citation>
    <scope>NUCLEOTIDE SEQUENCE [LARGE SCALE GENOMIC DNA]</scope>
    <source>
        <strain evidence="2 3">E262AT.01</strain>
    </source>
</reference>
<comment type="caution">
    <text evidence="2">The sequence shown here is derived from an EMBL/GenBank/DDBJ whole genome shotgun (WGS) entry which is preliminary data.</text>
</comment>
<feature type="compositionally biased region" description="Low complexity" evidence="1">
    <location>
        <begin position="20"/>
        <end position="84"/>
    </location>
</feature>
<feature type="region of interest" description="Disordered" evidence="1">
    <location>
        <begin position="1"/>
        <end position="97"/>
    </location>
</feature>
<dbReference type="Gene3D" id="1.25.40.10">
    <property type="entry name" value="Tetratricopeptide repeat domain"/>
    <property type="match status" value="1"/>
</dbReference>
<protein>
    <submittedName>
        <fullName evidence="2">Uncharacterized protein</fullName>
    </submittedName>
</protein>
<dbReference type="AlphaFoldDB" id="A0AAW0ETY2"/>
<dbReference type="Proteomes" id="UP001430356">
    <property type="component" value="Unassembled WGS sequence"/>
</dbReference>
<evidence type="ECO:0000256" key="1">
    <source>
        <dbReference type="SAM" id="MobiDB-lite"/>
    </source>
</evidence>
<accession>A0AAW0ETY2</accession>
<name>A0AAW0ETY2_9TRYP</name>
<organism evidence="2 3">
    <name type="scientific">Novymonas esmeraldas</name>
    <dbReference type="NCBI Taxonomy" id="1808958"/>
    <lineage>
        <taxon>Eukaryota</taxon>
        <taxon>Discoba</taxon>
        <taxon>Euglenozoa</taxon>
        <taxon>Kinetoplastea</taxon>
        <taxon>Metakinetoplastina</taxon>
        <taxon>Trypanosomatida</taxon>
        <taxon>Trypanosomatidae</taxon>
        <taxon>Novymonas</taxon>
    </lineage>
</organism>
<evidence type="ECO:0000313" key="2">
    <source>
        <dbReference type="EMBL" id="KAK7197710.1"/>
    </source>
</evidence>
<dbReference type="InterPro" id="IPR011990">
    <property type="entry name" value="TPR-like_helical_dom_sf"/>
</dbReference>
<keyword evidence="3" id="KW-1185">Reference proteome</keyword>
<sequence length="793" mass="85837">MPGSRAVETVSKALRRRAQLQRWQRQSQASHQHASPSASAAAPSGDAVDAPPSPSRRLPSAESSPSATGASSSSFSSPSAASFSQVGTPAPHASRTLQRAYQLRDTTLSSPRLQRRLTEYLASTTSKAEAAEAFFLVARTGQESLTPATVAHFTSTLLRHSVVAQMGTSAYEAALADAVGAAATSRWGHLEPAETRAFALYQARRLERYAVRGTSFNEQPGLTLEGADNAVVALTEHQLRQSTAAASALPVSCDTLAELVHLDVSWSTALHVYAYATEVARVDPPATMTARLMGLMTGYRTNALGSRPWQAALRLYDRLLESGYEVPLDAHTSALDAVWRSGESFVKQRHSITPADRDRMWDTIVQVRERVSEADVTGDAGCRFTEALIKAAGAAGRWEAAVQLLGSADVTLAATSHRLLVPTAESFLFAMAACNVAQNAAHANALHEVFDALYTLRSAHPEALLVYLQSLRHVEQLSAQIGAQVEALVMRGGGLDRPCTVACLQLLSSRRVRTRDVEKWRVAQRLLEMYDSNPWPQQPQVRKAELQTVFRCCHLICAATAGAGEAVPPCPLLADLRAHLVSVFGQDSVECQWLDDTEIYGLLTAHSWETALAIFTRQVTQRPPARVAQLPIPLRQARQMLAQTLLRCARTAVGDAGGDEDFLLDEERQAQALASVADYLAFAVRTVREVYDGTGDTPPHSILAELLLHQALRAPHARGRQQLALQAMRELSCGVASGVTLRMVDLTGQALAFTEEHVRAVLIDGSASLRAKALEHSGKRRFRPSGCLEEVLV</sequence>
<evidence type="ECO:0000313" key="3">
    <source>
        <dbReference type="Proteomes" id="UP001430356"/>
    </source>
</evidence>